<dbReference type="CDD" id="cd08674">
    <property type="entry name" value="Cdt1_m"/>
    <property type="match status" value="1"/>
</dbReference>
<comment type="similarity">
    <text evidence="1">Belongs to the Cdt1 family.</text>
</comment>
<evidence type="ECO:0000313" key="6">
    <source>
        <dbReference type="Proteomes" id="UP000752696"/>
    </source>
</evidence>
<feature type="compositionally biased region" description="Polar residues" evidence="3">
    <location>
        <begin position="88"/>
        <end position="107"/>
    </location>
</feature>
<dbReference type="GO" id="GO:0003677">
    <property type="term" value="F:DNA binding"/>
    <property type="evidence" value="ECO:0007669"/>
    <property type="project" value="InterPro"/>
</dbReference>
<evidence type="ECO:0000313" key="5">
    <source>
        <dbReference type="EMBL" id="CAD1475289.1"/>
    </source>
</evidence>
<dbReference type="EMBL" id="CAJDYZ010008351">
    <property type="protein sequence ID" value="CAD1475289.1"/>
    <property type="molecule type" value="Genomic_DNA"/>
</dbReference>
<dbReference type="SUPFAM" id="SSF46785">
    <property type="entry name" value="Winged helix' DNA-binding domain"/>
    <property type="match status" value="1"/>
</dbReference>
<evidence type="ECO:0000256" key="3">
    <source>
        <dbReference type="SAM" id="MobiDB-lite"/>
    </source>
</evidence>
<sequence length="744" mass="84860">MSQPSVTAYFNTRKRQATDDLRSKAKVLLLDQERSRSVNNQIQASINEDNSEPLAGTLAPIQEEETMGTSPKVILVPAKEPDDDRTSRPNTAVRNIQFDSPKSSGQKTPKHSTRGRMIRSRKLSGHEEGQADIRESFQKLTEDSDTKKVLFEKKGALSPRKKLLETPKKNNYFTENDHFTNNDHSTENDHFTENNQSTENTRNVSTDQSLVNCMTPKKASTMDSLAKQELSLNDIRNKIKKSSKLTELKASLTRFKNYEQSLGQLHKQNDKKPQIQKFEKIQLEIPVSPKKAYKSPSKIIFSPLKDKQLMNVSPQRRILFEPKESTPSPVKGSPTKAPAYQQYLTLTESATPTLPLPYHYRFLAEAFRCVDTISAMLFNRKETITFKKLKPAVQELLRKNFTLEHLAQIKTIFPDAYVYSQEKHHTFGSSSKQDKYELILTPIVEERDGRNTPDADDVLKTALQVSMGPRVLLDRRRKFYNILLDKVKDEHEKFLVNLETPMYVPKEKILRWHPEFDVETCKSIGQSDLPQPPNVDRMTSAKDVLDKAKSLFSCGTRMEKALQRLAEAKMTSKTLSPKKDEVNTATQTDVQKVNITIMDTPPITPTVHNNYLTSALKGIPKALLEKIRAKQAAKALEAMTRSPNAEKEAIMYSRLPELVKVLRNIFVAEKKGVLTLEFVITKLENSLKAKLTPAELEEHLRLLCKLLPTWTSIHNVRKVNYLKLQKEIDLTKVIKKLEIIANDK</sequence>
<feature type="compositionally biased region" description="Polar residues" evidence="3">
    <location>
        <begin position="193"/>
        <end position="204"/>
    </location>
</feature>
<dbReference type="PANTHER" id="PTHR28637">
    <property type="entry name" value="DNA REPLICATION FACTOR CDT1"/>
    <property type="match status" value="1"/>
</dbReference>
<dbReference type="GO" id="GO:0030174">
    <property type="term" value="P:regulation of DNA-templated DNA replication initiation"/>
    <property type="evidence" value="ECO:0007669"/>
    <property type="project" value="InterPro"/>
</dbReference>
<dbReference type="InterPro" id="IPR032054">
    <property type="entry name" value="Cdt1_C"/>
</dbReference>
<dbReference type="GO" id="GO:0000278">
    <property type="term" value="P:mitotic cell cycle"/>
    <property type="evidence" value="ECO:0007669"/>
    <property type="project" value="TreeGrafter"/>
</dbReference>
<dbReference type="GO" id="GO:0071163">
    <property type="term" value="P:DNA replication preinitiation complex assembly"/>
    <property type="evidence" value="ECO:0007669"/>
    <property type="project" value="InterPro"/>
</dbReference>
<protein>
    <recommendedName>
        <fullName evidence="4">CDT1 Geminin-binding domain-containing protein</fullName>
    </recommendedName>
</protein>
<dbReference type="GO" id="GO:0000076">
    <property type="term" value="P:DNA replication checkpoint signaling"/>
    <property type="evidence" value="ECO:0007669"/>
    <property type="project" value="TreeGrafter"/>
</dbReference>
<comment type="caution">
    <text evidence="5">The sequence shown here is derived from an EMBL/GenBank/DDBJ whole genome shotgun (WGS) entry which is preliminary data.</text>
</comment>
<dbReference type="AlphaFoldDB" id="A0A6V7HAZ0"/>
<feature type="region of interest" description="Disordered" evidence="3">
    <location>
        <begin position="79"/>
        <end position="117"/>
    </location>
</feature>
<dbReference type="GO" id="GO:0005634">
    <property type="term" value="C:nucleus"/>
    <property type="evidence" value="ECO:0007669"/>
    <property type="project" value="TreeGrafter"/>
</dbReference>
<dbReference type="Gene3D" id="1.10.10.1420">
    <property type="entry name" value="DNA replication factor Cdt1, C-terminal WH domain"/>
    <property type="match status" value="1"/>
</dbReference>
<evidence type="ECO:0000256" key="1">
    <source>
        <dbReference type="ARBA" id="ARBA00008356"/>
    </source>
</evidence>
<dbReference type="GO" id="GO:0070182">
    <property type="term" value="F:DNA polymerase binding"/>
    <property type="evidence" value="ECO:0007669"/>
    <property type="project" value="TreeGrafter"/>
</dbReference>
<evidence type="ECO:0000256" key="2">
    <source>
        <dbReference type="ARBA" id="ARBA00023306"/>
    </source>
</evidence>
<reference evidence="5" key="1">
    <citation type="submission" date="2020-07" db="EMBL/GenBank/DDBJ databases">
        <authorList>
            <person name="Nazaruddin N."/>
        </authorList>
    </citation>
    <scope>NUCLEOTIDE SEQUENCE</scope>
</reference>
<dbReference type="InterPro" id="IPR014939">
    <property type="entry name" value="CDT1_Gemini-bd-like"/>
</dbReference>
<dbReference type="Pfam" id="PF16679">
    <property type="entry name" value="CDT1_C"/>
    <property type="match status" value="1"/>
</dbReference>
<dbReference type="InterPro" id="IPR038090">
    <property type="entry name" value="Cdt1_C_WH_dom_sf"/>
</dbReference>
<accession>A0A6V7HAZ0</accession>
<feature type="region of interest" description="Disordered" evidence="3">
    <location>
        <begin position="172"/>
        <end position="204"/>
    </location>
</feature>
<feature type="compositionally biased region" description="Basic and acidic residues" evidence="3">
    <location>
        <begin position="175"/>
        <end position="192"/>
    </location>
</feature>
<proteinExistence type="inferred from homology"/>
<dbReference type="SMART" id="SM01075">
    <property type="entry name" value="CDT1"/>
    <property type="match status" value="1"/>
</dbReference>
<dbReference type="OrthoDB" id="341730at2759"/>
<feature type="compositionally biased region" description="Basic residues" evidence="3">
    <location>
        <begin position="108"/>
        <end position="117"/>
    </location>
</feature>
<keyword evidence="6" id="KW-1185">Reference proteome</keyword>
<feature type="non-terminal residue" evidence="5">
    <location>
        <position position="744"/>
    </location>
</feature>
<evidence type="ECO:0000259" key="4">
    <source>
        <dbReference type="SMART" id="SM01075"/>
    </source>
</evidence>
<gene>
    <name evidence="5" type="ORF">MHI_LOCUS538147</name>
</gene>
<dbReference type="Proteomes" id="UP000752696">
    <property type="component" value="Unassembled WGS sequence"/>
</dbReference>
<keyword evidence="2" id="KW-0131">Cell cycle</keyword>
<dbReference type="InterPro" id="IPR045173">
    <property type="entry name" value="Cdt1"/>
</dbReference>
<dbReference type="InterPro" id="IPR036390">
    <property type="entry name" value="WH_DNA-bd_sf"/>
</dbReference>
<dbReference type="PANTHER" id="PTHR28637:SF1">
    <property type="entry name" value="DNA REPLICATION FACTOR CDT1"/>
    <property type="match status" value="1"/>
</dbReference>
<feature type="domain" description="CDT1 Geminin-binding" evidence="4">
    <location>
        <begin position="356"/>
        <end position="531"/>
    </location>
</feature>
<organism evidence="5 6">
    <name type="scientific">Heterotrigona itama</name>
    <dbReference type="NCBI Taxonomy" id="395501"/>
    <lineage>
        <taxon>Eukaryota</taxon>
        <taxon>Metazoa</taxon>
        <taxon>Ecdysozoa</taxon>
        <taxon>Arthropoda</taxon>
        <taxon>Hexapoda</taxon>
        <taxon>Insecta</taxon>
        <taxon>Pterygota</taxon>
        <taxon>Neoptera</taxon>
        <taxon>Endopterygota</taxon>
        <taxon>Hymenoptera</taxon>
        <taxon>Apocrita</taxon>
        <taxon>Aculeata</taxon>
        <taxon>Apoidea</taxon>
        <taxon>Anthophila</taxon>
        <taxon>Apidae</taxon>
        <taxon>Heterotrigona</taxon>
    </lineage>
</organism>
<name>A0A6V7HAZ0_9HYME</name>
<dbReference type="CDD" id="cd08767">
    <property type="entry name" value="Cdt1_c"/>
    <property type="match status" value="1"/>
</dbReference>
<dbReference type="Pfam" id="PF08839">
    <property type="entry name" value="CDT1"/>
    <property type="match status" value="1"/>
</dbReference>